<dbReference type="PANTHER" id="PTHR35788">
    <property type="entry name" value="EXPORTED PROTEIN-RELATED"/>
    <property type="match status" value="1"/>
</dbReference>
<protein>
    <submittedName>
        <fullName evidence="4">Uncharacterized vancomycin resistance protein</fullName>
    </submittedName>
</protein>
<proteinExistence type="predicted"/>
<dbReference type="RefSeq" id="WP_055258465.1">
    <property type="nucleotide sequence ID" value="NZ_CABIXL010000003.1"/>
</dbReference>
<dbReference type="InterPro" id="IPR052913">
    <property type="entry name" value="Glycopeptide_resist_protein"/>
</dbReference>
<dbReference type="InterPro" id="IPR022029">
    <property type="entry name" value="YoaR-like_PG-bd"/>
</dbReference>
<keyword evidence="1 2" id="KW-0732">Signal</keyword>
<dbReference type="InterPro" id="IPR007391">
    <property type="entry name" value="Vancomycin_resist_VanW"/>
</dbReference>
<comment type="caution">
    <text evidence="4">The sequence shown here is derived from an EMBL/GenBank/DDBJ whole genome shotgun (WGS) entry which is preliminary data.</text>
</comment>
<dbReference type="Pfam" id="PF12229">
    <property type="entry name" value="PG_binding_4"/>
    <property type="match status" value="1"/>
</dbReference>
<evidence type="ECO:0000313" key="5">
    <source>
        <dbReference type="Proteomes" id="UP000095488"/>
    </source>
</evidence>
<evidence type="ECO:0000256" key="2">
    <source>
        <dbReference type="SAM" id="SignalP"/>
    </source>
</evidence>
<dbReference type="PANTHER" id="PTHR35788:SF1">
    <property type="entry name" value="EXPORTED PROTEIN"/>
    <property type="match status" value="1"/>
</dbReference>
<evidence type="ECO:0000256" key="1">
    <source>
        <dbReference type="ARBA" id="ARBA00022729"/>
    </source>
</evidence>
<evidence type="ECO:0000259" key="3">
    <source>
        <dbReference type="PROSITE" id="PS51109"/>
    </source>
</evidence>
<feature type="domain" description="G5" evidence="3">
    <location>
        <begin position="379"/>
        <end position="459"/>
    </location>
</feature>
<dbReference type="SMART" id="SM01208">
    <property type="entry name" value="G5"/>
    <property type="match status" value="1"/>
</dbReference>
<sequence>MGKIKKILISTSVAMAIGATASGIYYDNAKRVVDEWSNKIYPGITVEGIDLGGMTKNQAEETLKSKYGKVAENKEIIIKADDEEIDINFSDLSPQYDIDDVVAKAMEIGKNKNIFEKQKYIHEGISENLDLTVDYNEDELKKYEEELEKKVDIAAKNATISMVNGKLVVSSSSNGRDIDVNDVDTLVKNAINNDISEDLNDKTIVVDIPVTETTPSVTTAELESINGVIGSFTSDYSSSTDARATNIALALKSINGTLIMPGETFSFNNIVGERTEARGYKNAATFVSNQVVDGLGGGICQVSTALNRAVIRAGLVPTERHNHSLKTSYSDYGLDSAVAWGYLDYKFTNTYNVPIYIEATTNGSKVMTINIYGNTQAKGDKSYELLATNAEVTSKATVTRVNDASLSKGQEVWQTKPVDGYKSSSYVVTYENGKEVSRKLLGTYNYSKVDGVLKVGTGGIGTGQTEISE</sequence>
<dbReference type="EMBL" id="CYZR01000003">
    <property type="protein sequence ID" value="CUN79621.1"/>
    <property type="molecule type" value="Genomic_DNA"/>
</dbReference>
<dbReference type="Pfam" id="PF07501">
    <property type="entry name" value="G5"/>
    <property type="match status" value="1"/>
</dbReference>
<dbReference type="Pfam" id="PF04294">
    <property type="entry name" value="VanW"/>
    <property type="match status" value="1"/>
</dbReference>
<dbReference type="PROSITE" id="PS51109">
    <property type="entry name" value="G5"/>
    <property type="match status" value="1"/>
</dbReference>
<reference evidence="4 5" key="1">
    <citation type="submission" date="2015-09" db="EMBL/GenBank/DDBJ databases">
        <authorList>
            <consortium name="Pathogen Informatics"/>
            <person name="Wu L."/>
            <person name="Ma J."/>
        </authorList>
    </citation>
    <scope>NUCLEOTIDE SEQUENCE [LARGE SCALE GENOMIC DNA]</scope>
    <source>
        <strain evidence="4 5">2789STDY5834858</strain>
    </source>
</reference>
<dbReference type="Gene3D" id="2.20.230.10">
    <property type="entry name" value="Resuscitation-promoting factor rpfb"/>
    <property type="match status" value="1"/>
</dbReference>
<organism evidence="4 5">
    <name type="scientific">Sarcina ventriculi</name>
    <name type="common">Clostridium ventriculi</name>
    <dbReference type="NCBI Taxonomy" id="1267"/>
    <lineage>
        <taxon>Bacteria</taxon>
        <taxon>Bacillati</taxon>
        <taxon>Bacillota</taxon>
        <taxon>Clostridia</taxon>
        <taxon>Eubacteriales</taxon>
        <taxon>Clostridiaceae</taxon>
        <taxon>Sarcina</taxon>
    </lineage>
</organism>
<dbReference type="Proteomes" id="UP000095488">
    <property type="component" value="Unassembled WGS sequence"/>
</dbReference>
<feature type="chain" id="PRO_5047044959" evidence="2">
    <location>
        <begin position="22"/>
        <end position="469"/>
    </location>
</feature>
<name>A0ABP2ATD5_SARVE</name>
<keyword evidence="5" id="KW-1185">Reference proteome</keyword>
<feature type="signal peptide" evidence="2">
    <location>
        <begin position="1"/>
        <end position="21"/>
    </location>
</feature>
<gene>
    <name evidence="4" type="ORF">ERS852473_01118</name>
</gene>
<accession>A0ABP2ATD5</accession>
<dbReference type="InterPro" id="IPR011098">
    <property type="entry name" value="G5_dom"/>
</dbReference>
<evidence type="ECO:0000313" key="4">
    <source>
        <dbReference type="EMBL" id="CUN79621.1"/>
    </source>
</evidence>